<evidence type="ECO:0000313" key="2">
    <source>
        <dbReference type="WBParaSite" id="ACAC_0000619601-mRNA-1"/>
    </source>
</evidence>
<organism evidence="1 2">
    <name type="scientific">Angiostrongylus cantonensis</name>
    <name type="common">Rat lungworm</name>
    <dbReference type="NCBI Taxonomy" id="6313"/>
    <lineage>
        <taxon>Eukaryota</taxon>
        <taxon>Metazoa</taxon>
        <taxon>Ecdysozoa</taxon>
        <taxon>Nematoda</taxon>
        <taxon>Chromadorea</taxon>
        <taxon>Rhabditida</taxon>
        <taxon>Rhabditina</taxon>
        <taxon>Rhabditomorpha</taxon>
        <taxon>Strongyloidea</taxon>
        <taxon>Metastrongylidae</taxon>
        <taxon>Angiostrongylus</taxon>
    </lineage>
</organism>
<dbReference type="InterPro" id="IPR036116">
    <property type="entry name" value="FN3_sf"/>
</dbReference>
<keyword evidence="1" id="KW-1185">Reference proteome</keyword>
<dbReference type="Proteomes" id="UP000035642">
    <property type="component" value="Unassembled WGS sequence"/>
</dbReference>
<protein>
    <submittedName>
        <fullName evidence="2">Fibronectin type-III domain-containing protein</fullName>
    </submittedName>
</protein>
<dbReference type="STRING" id="6313.A0A0K0D801"/>
<proteinExistence type="predicted"/>
<dbReference type="SUPFAM" id="SSF49265">
    <property type="entry name" value="Fibronectin type III"/>
    <property type="match status" value="1"/>
</dbReference>
<reference evidence="2" key="2">
    <citation type="submission" date="2017-02" db="UniProtKB">
        <authorList>
            <consortium name="WormBaseParasite"/>
        </authorList>
    </citation>
    <scope>IDENTIFICATION</scope>
</reference>
<evidence type="ECO:0000313" key="1">
    <source>
        <dbReference type="Proteomes" id="UP000035642"/>
    </source>
</evidence>
<dbReference type="WBParaSite" id="ACAC_0000619601-mRNA-1">
    <property type="protein sequence ID" value="ACAC_0000619601-mRNA-1"/>
    <property type="gene ID" value="ACAC_0000619601"/>
</dbReference>
<accession>A0A0K0D801</accession>
<name>A0A0K0D801_ANGCA</name>
<dbReference type="AlphaFoldDB" id="A0A0K0D801"/>
<reference evidence="1" key="1">
    <citation type="submission" date="2012-09" db="EMBL/GenBank/DDBJ databases">
        <authorList>
            <person name="Martin A.A."/>
        </authorList>
    </citation>
    <scope>NUCLEOTIDE SEQUENCE</scope>
</reference>
<sequence length="131" mass="14976">MTFAKLIPGKTYHFALFTVYKGMRSRAVIKSVTTYPLKVNALYPVVGYEYVVLYWNVENYAHADCRFRLSYNADKVDTVSVNLKGVNRHRFDGLLPNIYYTFTITVIMGVGKATAESEREMITVYVPSGRL</sequence>